<dbReference type="GO" id="GO:0003755">
    <property type="term" value="F:peptidyl-prolyl cis-trans isomerase activity"/>
    <property type="evidence" value="ECO:0007669"/>
    <property type="project" value="InterPro"/>
</dbReference>
<dbReference type="Proteomes" id="UP000580839">
    <property type="component" value="Unassembled WGS sequence"/>
</dbReference>
<dbReference type="EMBL" id="JABFRW010000089">
    <property type="protein sequence ID" value="NOT34058.1"/>
    <property type="molecule type" value="Genomic_DNA"/>
</dbReference>
<comment type="caution">
    <text evidence="3">The sequence shown here is derived from an EMBL/GenBank/DDBJ whole genome shotgun (WGS) entry which is preliminary data.</text>
</comment>
<proteinExistence type="predicted"/>
<dbReference type="Pfam" id="PF13145">
    <property type="entry name" value="Rotamase_2"/>
    <property type="match status" value="1"/>
</dbReference>
<organism evidence="3 4">
    <name type="scientific">Eiseniibacteriota bacterium</name>
    <dbReference type="NCBI Taxonomy" id="2212470"/>
    <lineage>
        <taxon>Bacteria</taxon>
        <taxon>Candidatus Eiseniibacteriota</taxon>
    </lineage>
</organism>
<keyword evidence="3" id="KW-0413">Isomerase</keyword>
<dbReference type="AlphaFoldDB" id="A0A849SEB1"/>
<feature type="signal peptide" evidence="1">
    <location>
        <begin position="1"/>
        <end position="31"/>
    </location>
</feature>
<gene>
    <name evidence="3" type="ORF">HOP12_07800</name>
</gene>
<sequence length="464" mass="51957">MSRSLRFSMCRWMAVCSAVVALIAMANAPSAAPVARRGALRSGTLPDTVLAVVGGNRPVTVAAFRAAWRQVPPPGRADSLTPESAREFLDLLIGKELLAARAINQGVAWARTESLQFKAYRDNLLMRAVLDSLMDDVAREKLAGGDTLRDPQMLGIALRERTIPALHCQYDQGLASRLAELWGALPRPSPDSSIMAQVRLLGALPNIPPADTGGVLVSSDEGPFRASDLLEHWRRTDPMSRPRINSSEQILDLARNGIFERWLRRVASEQHPERRADVIHRLDDRREFLSVNRLVQRDVYGKMNRDSLVIRAWYAQHVDDFDIPDRYELAKLVMPDRAQASSMFMELRDRVRADSLIARGRRGGVEYRTEITAESDSALFALAHRVGPGAAVGPDSVAGGWRVARVLEYRPRRHRTFEEARTLAERQYSSIEGERLMREYLDRLRRDTAVQIHPRAGDIAASHP</sequence>
<keyword evidence="1" id="KW-0732">Signal</keyword>
<name>A0A849SEB1_UNCEI</name>
<reference evidence="3 4" key="1">
    <citation type="submission" date="2020-04" db="EMBL/GenBank/DDBJ databases">
        <title>Metagenomic profiling of ammonia- and methane-oxidizing microorganisms in a Dutch drinking water treatment plant.</title>
        <authorList>
            <person name="Poghosyan L."/>
            <person name="Leucker S."/>
        </authorList>
    </citation>
    <scope>NUCLEOTIDE SEQUENCE [LARGE SCALE GENOMIC DNA]</scope>
    <source>
        <strain evidence="3">S-RSF-IL-03</strain>
    </source>
</reference>
<evidence type="ECO:0000259" key="2">
    <source>
        <dbReference type="Pfam" id="PF13145"/>
    </source>
</evidence>
<evidence type="ECO:0000256" key="1">
    <source>
        <dbReference type="SAM" id="SignalP"/>
    </source>
</evidence>
<evidence type="ECO:0000313" key="3">
    <source>
        <dbReference type="EMBL" id="NOT34058.1"/>
    </source>
</evidence>
<feature type="chain" id="PRO_5032867382" evidence="1">
    <location>
        <begin position="32"/>
        <end position="464"/>
    </location>
</feature>
<protein>
    <submittedName>
        <fullName evidence="3">Peptidyl-prolyl cis-trans isomerase</fullName>
    </submittedName>
</protein>
<feature type="domain" description="PpiC" evidence="2">
    <location>
        <begin position="310"/>
        <end position="421"/>
    </location>
</feature>
<dbReference type="InterPro" id="IPR000297">
    <property type="entry name" value="PPIase_PpiC"/>
</dbReference>
<accession>A0A849SEB1</accession>
<evidence type="ECO:0000313" key="4">
    <source>
        <dbReference type="Proteomes" id="UP000580839"/>
    </source>
</evidence>